<gene>
    <name evidence="5" type="ORF">FKG94_19845</name>
</gene>
<name>A0A545T1S1_9GAMM</name>
<keyword evidence="2" id="KW-0645">Protease</keyword>
<evidence type="ECO:0000259" key="3">
    <source>
        <dbReference type="Pfam" id="PF00326"/>
    </source>
</evidence>
<dbReference type="InterPro" id="IPR001375">
    <property type="entry name" value="Peptidase_S9_cat"/>
</dbReference>
<organism evidence="5 6">
    <name type="scientific">Exilibacterium tricleocarpae</name>
    <dbReference type="NCBI Taxonomy" id="2591008"/>
    <lineage>
        <taxon>Bacteria</taxon>
        <taxon>Pseudomonadati</taxon>
        <taxon>Pseudomonadota</taxon>
        <taxon>Gammaproteobacteria</taxon>
        <taxon>Cellvibrionales</taxon>
        <taxon>Cellvibrionaceae</taxon>
        <taxon>Exilibacterium</taxon>
    </lineage>
</organism>
<dbReference type="InterPro" id="IPR029058">
    <property type="entry name" value="AB_hydrolase_fold"/>
</dbReference>
<dbReference type="PANTHER" id="PTHR42776:SF27">
    <property type="entry name" value="DIPEPTIDYL PEPTIDASE FAMILY MEMBER 6"/>
    <property type="match status" value="1"/>
</dbReference>
<proteinExistence type="predicted"/>
<dbReference type="InterPro" id="IPR011659">
    <property type="entry name" value="WD40"/>
</dbReference>
<feature type="domain" description="Dipeptidylpeptidase IV N-terminal" evidence="4">
    <location>
        <begin position="197"/>
        <end position="285"/>
    </location>
</feature>
<reference evidence="5 6" key="1">
    <citation type="submission" date="2019-06" db="EMBL/GenBank/DDBJ databases">
        <title>Whole genome sequence for Cellvibrionaceae sp. R142.</title>
        <authorList>
            <person name="Wang G."/>
        </authorList>
    </citation>
    <scope>NUCLEOTIDE SEQUENCE [LARGE SCALE GENOMIC DNA]</scope>
    <source>
        <strain evidence="5 6">R142</strain>
    </source>
</reference>
<dbReference type="Gene3D" id="3.40.50.1820">
    <property type="entry name" value="alpha/beta hydrolase"/>
    <property type="match status" value="1"/>
</dbReference>
<comment type="caution">
    <text evidence="5">The sequence shown here is derived from an EMBL/GenBank/DDBJ whole genome shotgun (WGS) entry which is preliminary data.</text>
</comment>
<dbReference type="Pfam" id="PF00326">
    <property type="entry name" value="Peptidase_S9"/>
    <property type="match status" value="1"/>
</dbReference>
<keyword evidence="6" id="KW-1185">Reference proteome</keyword>
<dbReference type="Gene3D" id="2.120.10.30">
    <property type="entry name" value="TolB, C-terminal domain"/>
    <property type="match status" value="2"/>
</dbReference>
<evidence type="ECO:0000256" key="1">
    <source>
        <dbReference type="ARBA" id="ARBA00022801"/>
    </source>
</evidence>
<evidence type="ECO:0000259" key="4">
    <source>
        <dbReference type="Pfam" id="PF00930"/>
    </source>
</evidence>
<keyword evidence="1" id="KW-0378">Hydrolase</keyword>
<dbReference type="SUPFAM" id="SSF82171">
    <property type="entry name" value="DPP6 N-terminal domain-like"/>
    <property type="match status" value="1"/>
</dbReference>
<dbReference type="GO" id="GO:0006508">
    <property type="term" value="P:proteolysis"/>
    <property type="evidence" value="ECO:0007669"/>
    <property type="project" value="InterPro"/>
</dbReference>
<feature type="domain" description="Peptidase S9 prolyl oligopeptidase catalytic" evidence="3">
    <location>
        <begin position="476"/>
        <end position="682"/>
    </location>
</feature>
<dbReference type="Pfam" id="PF07676">
    <property type="entry name" value="PD40"/>
    <property type="match status" value="1"/>
</dbReference>
<keyword evidence="2" id="KW-0720">Serine protease</keyword>
<dbReference type="AlphaFoldDB" id="A0A545T1S1"/>
<dbReference type="SUPFAM" id="SSF53474">
    <property type="entry name" value="alpha/beta-Hydrolases"/>
    <property type="match status" value="1"/>
</dbReference>
<dbReference type="OrthoDB" id="9812921at2"/>
<evidence type="ECO:0000313" key="6">
    <source>
        <dbReference type="Proteomes" id="UP000319732"/>
    </source>
</evidence>
<protein>
    <submittedName>
        <fullName evidence="5">S9 family peptidase</fullName>
    </submittedName>
</protein>
<dbReference type="RefSeq" id="WP_142928684.1">
    <property type="nucleotide sequence ID" value="NZ_ML660100.1"/>
</dbReference>
<evidence type="ECO:0000256" key="2">
    <source>
        <dbReference type="ARBA" id="ARBA00022825"/>
    </source>
</evidence>
<dbReference type="EMBL" id="VHSG01000022">
    <property type="protein sequence ID" value="TQV71142.1"/>
    <property type="molecule type" value="Genomic_DNA"/>
</dbReference>
<evidence type="ECO:0000313" key="5">
    <source>
        <dbReference type="EMBL" id="TQV71142.1"/>
    </source>
</evidence>
<accession>A0A545T1S1</accession>
<dbReference type="InterPro" id="IPR011042">
    <property type="entry name" value="6-blade_b-propeller_TolB-like"/>
</dbReference>
<dbReference type="InterPro" id="IPR002469">
    <property type="entry name" value="Peptidase_S9B_N"/>
</dbReference>
<dbReference type="GO" id="GO:0004252">
    <property type="term" value="F:serine-type endopeptidase activity"/>
    <property type="evidence" value="ECO:0007669"/>
    <property type="project" value="TreeGrafter"/>
</dbReference>
<dbReference type="PANTHER" id="PTHR42776">
    <property type="entry name" value="SERINE PEPTIDASE S9 FAMILY MEMBER"/>
    <property type="match status" value="1"/>
</dbReference>
<sequence length="685" mass="76333">MKPCLLIFFLLASLAGKQTLGQPLETGSKPPFANRDVFELEWISDPQISPDGRRVVFVRNAMDIMQDDRQARLWIANTDGTQLMKLTHRDVNESSPRWSPDGTRIAFISKAAGEHGKEIFLHWVASDKTSRLTQLERSPTGLNWSPDGRLLAFSMLAPDEPPVLVKSPVKPKDAQWAEAPRVTTRLKYEADGSGRLETGFNHFFVIPAEGGTARQITRGEYHHKGTPQWSADGKHLLFSANRNADWEYDYRNSEIYRVPLDGGKTVALTDRKGPDNTPRVSPDGRKIAYLGYDDQVQAYQVNNIYLMDADGSNKREIPTKLDRSVSGLAWDRNGKGLYFQYDDKGDTKIGYTSLAGKHRVVAGNLGGTSIGRPYGGGSFSVSDAGGIAYTYTTPYHPAELAVVGKGNRKPRLITSFNADLLPNRTLGEVSELWYKSSIDDRDIQGWIVTPPNYDPGRRYPLLVENHGGPIANYGERFSPEVQLFAAAGYVVFYPNPRGSTGYGEEFGNLLYNNYPGDDYQDVMDGVDVLIERKVTAADRLFVTGGSAGGIMTAWIIGKNNRFQAAAVVKPVMNWFSKTLTADNYYAYADYRYPGQPWEDIQNYMKFSPISLVGNIETPTVVMVGTDDLRTPLSEAKQLYHALKLRKIDTALVEVPGASHFIAKRPSQLVTKVDHILAWFAKYRSD</sequence>
<dbReference type="Pfam" id="PF00930">
    <property type="entry name" value="DPPIV_N"/>
    <property type="match status" value="1"/>
</dbReference>
<dbReference type="Proteomes" id="UP000319732">
    <property type="component" value="Unassembled WGS sequence"/>
</dbReference>